<keyword evidence="1" id="KW-0472">Membrane</keyword>
<dbReference type="Proteomes" id="UP000054166">
    <property type="component" value="Unassembled WGS sequence"/>
</dbReference>
<evidence type="ECO:0000313" key="2">
    <source>
        <dbReference type="EMBL" id="KIM84258.1"/>
    </source>
</evidence>
<gene>
    <name evidence="2" type="ORF">PILCRDRAFT_405182</name>
</gene>
<sequence length="71" mass="8093">MIASMRIPIDRQEQRTRQQTATSIVDCFIVVLMCTRCLAGGHIRMPLTRNPLFSFTPIALPAPNIFNKSFR</sequence>
<dbReference type="EMBL" id="KN832988">
    <property type="protein sequence ID" value="KIM84258.1"/>
    <property type="molecule type" value="Genomic_DNA"/>
</dbReference>
<reference evidence="3" key="2">
    <citation type="submission" date="2015-01" db="EMBL/GenBank/DDBJ databases">
        <title>Evolutionary Origins and Diversification of the Mycorrhizal Mutualists.</title>
        <authorList>
            <consortium name="DOE Joint Genome Institute"/>
            <consortium name="Mycorrhizal Genomics Consortium"/>
            <person name="Kohler A."/>
            <person name="Kuo A."/>
            <person name="Nagy L.G."/>
            <person name="Floudas D."/>
            <person name="Copeland A."/>
            <person name="Barry K.W."/>
            <person name="Cichocki N."/>
            <person name="Veneault-Fourrey C."/>
            <person name="LaButti K."/>
            <person name="Lindquist E.A."/>
            <person name="Lipzen A."/>
            <person name="Lundell T."/>
            <person name="Morin E."/>
            <person name="Murat C."/>
            <person name="Riley R."/>
            <person name="Ohm R."/>
            <person name="Sun H."/>
            <person name="Tunlid A."/>
            <person name="Henrissat B."/>
            <person name="Grigoriev I.V."/>
            <person name="Hibbett D.S."/>
            <person name="Martin F."/>
        </authorList>
    </citation>
    <scope>NUCLEOTIDE SEQUENCE [LARGE SCALE GENOMIC DNA]</scope>
    <source>
        <strain evidence="3">F 1598</strain>
    </source>
</reference>
<keyword evidence="1" id="KW-0812">Transmembrane</keyword>
<feature type="transmembrane region" description="Helical" evidence="1">
    <location>
        <begin position="21"/>
        <end position="43"/>
    </location>
</feature>
<proteinExistence type="predicted"/>
<dbReference type="HOGENOM" id="CLU_2740916_0_0_1"/>
<organism evidence="2 3">
    <name type="scientific">Piloderma croceum (strain F 1598)</name>
    <dbReference type="NCBI Taxonomy" id="765440"/>
    <lineage>
        <taxon>Eukaryota</taxon>
        <taxon>Fungi</taxon>
        <taxon>Dikarya</taxon>
        <taxon>Basidiomycota</taxon>
        <taxon>Agaricomycotina</taxon>
        <taxon>Agaricomycetes</taxon>
        <taxon>Agaricomycetidae</taxon>
        <taxon>Atheliales</taxon>
        <taxon>Atheliaceae</taxon>
        <taxon>Piloderma</taxon>
    </lineage>
</organism>
<accession>A0A0C3BD65</accession>
<dbReference type="AlphaFoldDB" id="A0A0C3BD65"/>
<evidence type="ECO:0000256" key="1">
    <source>
        <dbReference type="SAM" id="Phobius"/>
    </source>
</evidence>
<keyword evidence="1" id="KW-1133">Transmembrane helix</keyword>
<keyword evidence="3" id="KW-1185">Reference proteome</keyword>
<evidence type="ECO:0000313" key="3">
    <source>
        <dbReference type="Proteomes" id="UP000054166"/>
    </source>
</evidence>
<reference evidence="2 3" key="1">
    <citation type="submission" date="2014-04" db="EMBL/GenBank/DDBJ databases">
        <authorList>
            <consortium name="DOE Joint Genome Institute"/>
            <person name="Kuo A."/>
            <person name="Tarkka M."/>
            <person name="Buscot F."/>
            <person name="Kohler A."/>
            <person name="Nagy L.G."/>
            <person name="Floudas D."/>
            <person name="Copeland A."/>
            <person name="Barry K.W."/>
            <person name="Cichocki N."/>
            <person name="Veneault-Fourrey C."/>
            <person name="LaButti K."/>
            <person name="Lindquist E.A."/>
            <person name="Lipzen A."/>
            <person name="Lundell T."/>
            <person name="Morin E."/>
            <person name="Murat C."/>
            <person name="Sun H."/>
            <person name="Tunlid A."/>
            <person name="Henrissat B."/>
            <person name="Grigoriev I.V."/>
            <person name="Hibbett D.S."/>
            <person name="Martin F."/>
            <person name="Nordberg H.P."/>
            <person name="Cantor M.N."/>
            <person name="Hua S.X."/>
        </authorList>
    </citation>
    <scope>NUCLEOTIDE SEQUENCE [LARGE SCALE GENOMIC DNA]</scope>
    <source>
        <strain evidence="2 3">F 1598</strain>
    </source>
</reference>
<protein>
    <submittedName>
        <fullName evidence="2">Uncharacterized protein</fullName>
    </submittedName>
</protein>
<dbReference type="InParanoid" id="A0A0C3BD65"/>
<name>A0A0C3BD65_PILCF</name>